<feature type="transmembrane region" description="Helical" evidence="1">
    <location>
        <begin position="80"/>
        <end position="102"/>
    </location>
</feature>
<evidence type="ECO:0000313" key="3">
    <source>
        <dbReference type="Proteomes" id="UP000603940"/>
    </source>
</evidence>
<sequence>MTSMFGHNIRSELVLLYLSECLMVFLAVYALMAIGASAEYPVNHIRAMLVAATLALCCGVVCGASGLYQPALVSGQQRMLTGCALAGVLLLLATWLVLRIAYPAGRPPLPPGLLPELLLGCLGAVALTRVTFLLLLRRGLLRRRILLLTPVEGATTDSNEVFAIATLRAGDDAAAMLREPRQLRAQHVWAVVAPPDLLDEKARQACARAGIRLLSVAEFHECRHNRVACDLLAPDWLQTVQARPEGR</sequence>
<name>A0ABR7REY1_9PROT</name>
<gene>
    <name evidence="2" type="ORF">IBL25_26215</name>
</gene>
<proteinExistence type="predicted"/>
<feature type="transmembrane region" description="Helical" evidence="1">
    <location>
        <begin position="47"/>
        <end position="68"/>
    </location>
</feature>
<organism evidence="2 3">
    <name type="scientific">Pseudoroseomonas ludipueritiae</name>
    <dbReference type="NCBI Taxonomy" id="198093"/>
    <lineage>
        <taxon>Bacteria</taxon>
        <taxon>Pseudomonadati</taxon>
        <taxon>Pseudomonadota</taxon>
        <taxon>Alphaproteobacteria</taxon>
        <taxon>Acetobacterales</taxon>
        <taxon>Acetobacteraceae</taxon>
        <taxon>Pseudoroseomonas</taxon>
    </lineage>
</organism>
<reference evidence="2 3" key="1">
    <citation type="journal article" date="2009" name="Int. J. Syst. Evol. Microbiol.">
        <title>Transfer of Teichococcus ludipueritiae and Muricoccus roseus to the genus Roseomonas, as Roseomonas ludipueritiae comb. nov. and Roseomonas rosea comb. nov., respectively, and emended description of the genus Roseomonas.</title>
        <authorList>
            <person name="Sanchez-Porro C."/>
            <person name="Gallego V."/>
            <person name="Busse H.J."/>
            <person name="Kampfer P."/>
            <person name="Ventosa A."/>
        </authorList>
    </citation>
    <scope>NUCLEOTIDE SEQUENCE [LARGE SCALE GENOMIC DNA]</scope>
    <source>
        <strain evidence="2 3">DSM 14915</strain>
    </source>
</reference>
<feature type="transmembrane region" description="Helical" evidence="1">
    <location>
        <begin position="12"/>
        <end position="35"/>
    </location>
</feature>
<keyword evidence="1" id="KW-1133">Transmembrane helix</keyword>
<feature type="transmembrane region" description="Helical" evidence="1">
    <location>
        <begin position="117"/>
        <end position="136"/>
    </location>
</feature>
<evidence type="ECO:0000313" key="2">
    <source>
        <dbReference type="EMBL" id="MBC9180445.1"/>
    </source>
</evidence>
<evidence type="ECO:0008006" key="4">
    <source>
        <dbReference type="Google" id="ProtNLM"/>
    </source>
</evidence>
<dbReference type="RefSeq" id="WP_187781360.1">
    <property type="nucleotide sequence ID" value="NZ_JACTUZ010000343.1"/>
</dbReference>
<keyword evidence="1" id="KW-0812">Transmembrane</keyword>
<accession>A0ABR7REY1</accession>
<keyword evidence="1" id="KW-0472">Membrane</keyword>
<protein>
    <recommendedName>
        <fullName evidence="4">CoA-binding domain-containing protein</fullName>
    </recommendedName>
</protein>
<evidence type="ECO:0000256" key="1">
    <source>
        <dbReference type="SAM" id="Phobius"/>
    </source>
</evidence>
<keyword evidence="3" id="KW-1185">Reference proteome</keyword>
<comment type="caution">
    <text evidence="2">The sequence shown here is derived from an EMBL/GenBank/DDBJ whole genome shotgun (WGS) entry which is preliminary data.</text>
</comment>
<dbReference type="Proteomes" id="UP000603940">
    <property type="component" value="Unassembled WGS sequence"/>
</dbReference>
<dbReference type="EMBL" id="JACTUZ010000343">
    <property type="protein sequence ID" value="MBC9180445.1"/>
    <property type="molecule type" value="Genomic_DNA"/>
</dbReference>
<feature type="non-terminal residue" evidence="2">
    <location>
        <position position="247"/>
    </location>
</feature>